<feature type="transmembrane region" description="Helical" evidence="1">
    <location>
        <begin position="342"/>
        <end position="368"/>
    </location>
</feature>
<accession>X6NQ99</accession>
<feature type="transmembrane region" description="Helical" evidence="1">
    <location>
        <begin position="485"/>
        <end position="507"/>
    </location>
</feature>
<sequence length="514" mass="59888">FFFFFFLAECVYFDEKLECCNRKNVDIKKHVQIQNRSINNEMKELATNEPFSSVNPIVSKGDDLAYLKQNLHQILPSTNELVPSNQFTFADIVPKSDAINPIVNGNHGVLTNLPKQTNGNGWNEVNYFKHNCNNAIVSQSNANSSNQSSIIKSDGYIDLDNICSTSSIHNKEIFFESDALFQSKQHEHAADKLLLDNLSSSQWTGCLSERWEKKNIFKNLYPKKNKTGSTSPMSCKPSNDKPHLNNREVIEMRITKDDEMIETQPDICSSSPVFQLNLDLPQAVDDLQFIDPDYTEDIFGPSQYTFGSSFFTFVCFLFHCVEFLFVFLSLGKKLSFLGKPILFYLLLDFFFLVIAFSVFVLIVVWFFFYKRLDELYSGFVYNLMKFVPLRFLLQTAIFVFVFFKNFFVFSFIFSLLVSISKFYHFRTFCNYFSGYNRPRTSYKFKNMFVDTAEINILRMLISIKNGSYFFELEKSIYHFIQNQRMITIIFSYLLQLLHAAAICPFILHTMLKHY</sequence>
<comment type="caution">
    <text evidence="2">The sequence shown here is derived from an EMBL/GenBank/DDBJ whole genome shotgun (WGS) entry which is preliminary data.</text>
</comment>
<keyword evidence="3" id="KW-1185">Reference proteome</keyword>
<name>X6NQ99_RETFI</name>
<organism evidence="2 3">
    <name type="scientific">Reticulomyxa filosa</name>
    <dbReference type="NCBI Taxonomy" id="46433"/>
    <lineage>
        <taxon>Eukaryota</taxon>
        <taxon>Sar</taxon>
        <taxon>Rhizaria</taxon>
        <taxon>Retaria</taxon>
        <taxon>Foraminifera</taxon>
        <taxon>Monothalamids</taxon>
        <taxon>Reticulomyxidae</taxon>
        <taxon>Reticulomyxa</taxon>
    </lineage>
</organism>
<proteinExistence type="predicted"/>
<keyword evidence="1" id="KW-1133">Transmembrane helix</keyword>
<keyword evidence="1" id="KW-0812">Transmembrane</keyword>
<evidence type="ECO:0000313" key="3">
    <source>
        <dbReference type="Proteomes" id="UP000023152"/>
    </source>
</evidence>
<dbReference type="EMBL" id="ASPP01006867">
    <property type="protein sequence ID" value="ETO28098.1"/>
    <property type="molecule type" value="Genomic_DNA"/>
</dbReference>
<feature type="transmembrane region" description="Helical" evidence="1">
    <location>
        <begin position="391"/>
        <end position="417"/>
    </location>
</feature>
<gene>
    <name evidence="2" type="ORF">RFI_09031</name>
</gene>
<dbReference type="AlphaFoldDB" id="X6NQ99"/>
<feature type="non-terminal residue" evidence="2">
    <location>
        <position position="1"/>
    </location>
</feature>
<evidence type="ECO:0000256" key="1">
    <source>
        <dbReference type="SAM" id="Phobius"/>
    </source>
</evidence>
<evidence type="ECO:0000313" key="2">
    <source>
        <dbReference type="EMBL" id="ETO28098.1"/>
    </source>
</evidence>
<feature type="transmembrane region" description="Helical" evidence="1">
    <location>
        <begin position="310"/>
        <end position="330"/>
    </location>
</feature>
<protein>
    <submittedName>
        <fullName evidence="2">Uncharacterized protein</fullName>
    </submittedName>
</protein>
<reference evidence="2 3" key="1">
    <citation type="journal article" date="2013" name="Curr. Biol.">
        <title>The Genome of the Foraminiferan Reticulomyxa filosa.</title>
        <authorList>
            <person name="Glockner G."/>
            <person name="Hulsmann N."/>
            <person name="Schleicher M."/>
            <person name="Noegel A.A."/>
            <person name="Eichinger L."/>
            <person name="Gallinger C."/>
            <person name="Pawlowski J."/>
            <person name="Sierra R."/>
            <person name="Euteneuer U."/>
            <person name="Pillet L."/>
            <person name="Moustafa A."/>
            <person name="Platzer M."/>
            <person name="Groth M."/>
            <person name="Szafranski K."/>
            <person name="Schliwa M."/>
        </authorList>
    </citation>
    <scope>NUCLEOTIDE SEQUENCE [LARGE SCALE GENOMIC DNA]</scope>
</reference>
<dbReference type="Proteomes" id="UP000023152">
    <property type="component" value="Unassembled WGS sequence"/>
</dbReference>
<keyword evidence="1" id="KW-0472">Membrane</keyword>